<organism evidence="1 2">
    <name type="scientific">Tistrella bauzanensis</name>
    <dbReference type="NCBI Taxonomy" id="657419"/>
    <lineage>
        <taxon>Bacteria</taxon>
        <taxon>Pseudomonadati</taxon>
        <taxon>Pseudomonadota</taxon>
        <taxon>Alphaproteobacteria</taxon>
        <taxon>Geminicoccales</taxon>
        <taxon>Geminicoccaceae</taxon>
        <taxon>Tistrella</taxon>
    </lineage>
</organism>
<gene>
    <name evidence="1" type="ORF">GCM10011505_24790</name>
</gene>
<dbReference type="SUPFAM" id="SSF56281">
    <property type="entry name" value="Metallo-hydrolase/oxidoreductase"/>
    <property type="match status" value="1"/>
</dbReference>
<evidence type="ECO:0008006" key="3">
    <source>
        <dbReference type="Google" id="ProtNLM"/>
    </source>
</evidence>
<dbReference type="RefSeq" id="WP_188578263.1">
    <property type="nucleotide sequence ID" value="NZ_BMDZ01000027.1"/>
</dbReference>
<sequence length="488" mass="52972">MTMTPTDQTDWTFDITAAARVTLNALWCDQGMAHMLLANEHEDEFIPDVIALFDFGATLNFITSVLKPAIAAPAVKSVVEALQSQRIGDRVPKLDLVMVSHQDDDHWRLLTYLMDELERIELPYTVGKIVYAGSDWGQSALNVLTRLATKTADADTDLVYFNTVTSSYKPANGTLGQMKNFGNIVIRTLAANTPSKFKAKSKERKNGSSAVMVIDYAGERIILPGDATWETMAAMNKILAAWTTSPVQPVTAMSAPHHGSLNTATQSNDAGNDSDLSELIAFTELTRPYSVIASAGIATSHKHPHAIVLKKLIKYAGSYAFPAHPVVYYDLVDAEFKRQDEVGANLYTTVLGLTAPVLVANWHFTVTPTHQTVVNATGFYGACKALVSVPDTESNLIEMLIEDDEDEATPIVIDSHNLTRRASHGTAGGVIARQRAARPARGLPAFAIQGGGRLARMATPADDSRFATSTRPRMVPPRRVQPVIARAG</sequence>
<proteinExistence type="predicted"/>
<protein>
    <recommendedName>
        <fullName evidence="3">Metallo-beta-lactamase domain-containing protein</fullName>
    </recommendedName>
</protein>
<keyword evidence="2" id="KW-1185">Reference proteome</keyword>
<comment type="caution">
    <text evidence="1">The sequence shown here is derived from an EMBL/GenBank/DDBJ whole genome shotgun (WGS) entry which is preliminary data.</text>
</comment>
<dbReference type="EMBL" id="BMDZ01000027">
    <property type="protein sequence ID" value="GGB42463.1"/>
    <property type="molecule type" value="Genomic_DNA"/>
</dbReference>
<name>A0ABQ1IJJ8_9PROT</name>
<dbReference type="PANTHER" id="PTHR30619:SF1">
    <property type="entry name" value="RECOMBINATION PROTEIN 2"/>
    <property type="match status" value="1"/>
</dbReference>
<dbReference type="Proteomes" id="UP000603352">
    <property type="component" value="Unassembled WGS sequence"/>
</dbReference>
<dbReference type="InterPro" id="IPR036866">
    <property type="entry name" value="RibonucZ/Hydroxyglut_hydro"/>
</dbReference>
<reference evidence="2" key="1">
    <citation type="journal article" date="2019" name="Int. J. Syst. Evol. Microbiol.">
        <title>The Global Catalogue of Microorganisms (GCM) 10K type strain sequencing project: providing services to taxonomists for standard genome sequencing and annotation.</title>
        <authorList>
            <consortium name="The Broad Institute Genomics Platform"/>
            <consortium name="The Broad Institute Genome Sequencing Center for Infectious Disease"/>
            <person name="Wu L."/>
            <person name="Ma J."/>
        </authorList>
    </citation>
    <scope>NUCLEOTIDE SEQUENCE [LARGE SCALE GENOMIC DNA]</scope>
    <source>
        <strain evidence="2">CGMCC 1.10188</strain>
    </source>
</reference>
<evidence type="ECO:0000313" key="2">
    <source>
        <dbReference type="Proteomes" id="UP000603352"/>
    </source>
</evidence>
<dbReference type="PANTHER" id="PTHR30619">
    <property type="entry name" value="DNA INTERNALIZATION/COMPETENCE PROTEIN COMEC/REC2"/>
    <property type="match status" value="1"/>
</dbReference>
<accession>A0ABQ1IJJ8</accession>
<dbReference type="InterPro" id="IPR052159">
    <property type="entry name" value="Competence_DNA_uptake"/>
</dbReference>
<evidence type="ECO:0000313" key="1">
    <source>
        <dbReference type="EMBL" id="GGB42463.1"/>
    </source>
</evidence>
<dbReference type="Gene3D" id="3.60.15.10">
    <property type="entry name" value="Ribonuclease Z/Hydroxyacylglutathione hydrolase-like"/>
    <property type="match status" value="1"/>
</dbReference>